<protein>
    <submittedName>
        <fullName evidence="2">Calcineurin-like phosphoesterase</fullName>
    </submittedName>
</protein>
<keyword evidence="3" id="KW-1185">Reference proteome</keyword>
<dbReference type="Proteomes" id="UP000190044">
    <property type="component" value="Unassembled WGS sequence"/>
</dbReference>
<dbReference type="EMBL" id="FUYP01000011">
    <property type="protein sequence ID" value="SKB63201.1"/>
    <property type="molecule type" value="Genomic_DNA"/>
</dbReference>
<dbReference type="Pfam" id="PF00149">
    <property type="entry name" value="Metallophos"/>
    <property type="match status" value="1"/>
</dbReference>
<dbReference type="RefSeq" id="WP_079638737.1">
    <property type="nucleotide sequence ID" value="NZ_FUYP01000011.1"/>
</dbReference>
<dbReference type="PANTHER" id="PTHR37844:SF2">
    <property type="entry name" value="SER_THR PROTEIN PHOSPHATASE SUPERFAMILY (AFU_ORTHOLOGUE AFUA_1G14840)"/>
    <property type="match status" value="1"/>
</dbReference>
<organism evidence="2 3">
    <name type="scientific">Sphingopyxis flava</name>
    <dbReference type="NCBI Taxonomy" id="1507287"/>
    <lineage>
        <taxon>Bacteria</taxon>
        <taxon>Pseudomonadati</taxon>
        <taxon>Pseudomonadota</taxon>
        <taxon>Alphaproteobacteria</taxon>
        <taxon>Sphingomonadales</taxon>
        <taxon>Sphingomonadaceae</taxon>
        <taxon>Sphingopyxis</taxon>
    </lineage>
</organism>
<dbReference type="OrthoDB" id="356681at2"/>
<dbReference type="GO" id="GO:0016787">
    <property type="term" value="F:hydrolase activity"/>
    <property type="evidence" value="ECO:0007669"/>
    <property type="project" value="InterPro"/>
</dbReference>
<reference evidence="3" key="1">
    <citation type="submission" date="2017-02" db="EMBL/GenBank/DDBJ databases">
        <authorList>
            <person name="Varghese N."/>
            <person name="Submissions S."/>
        </authorList>
    </citation>
    <scope>NUCLEOTIDE SEQUENCE [LARGE SCALE GENOMIC DNA]</scope>
    <source>
        <strain evidence="3">R11H</strain>
    </source>
</reference>
<evidence type="ECO:0000313" key="3">
    <source>
        <dbReference type="Proteomes" id="UP000190044"/>
    </source>
</evidence>
<gene>
    <name evidence="2" type="ORF">SAMN06295937_1011137</name>
</gene>
<sequence length="237" mass="26652">MTFKYSLVSDLHLDHPQPKTPPLEQNVIVAGDCGNGLVGLKYLNKLKRKGHFVFAVDGNHEHYANVAQGRSVEETEKGFYEGLDQRTSIDLALGSLCLIGANGWYCVTDEPYWRSYMNDSRFIGINAEQANALALRDAKFIDRALTVVKRAIVVTHTAPTTASLDPRFKGHFSNEWYWNPHMRPLLAKHRDKIAVWHHGHTHAPVDVVVDGVRIVTNPRGYPGENPGWTPLTMEIET</sequence>
<evidence type="ECO:0000259" key="1">
    <source>
        <dbReference type="Pfam" id="PF00149"/>
    </source>
</evidence>
<evidence type="ECO:0000313" key="2">
    <source>
        <dbReference type="EMBL" id="SKB63201.1"/>
    </source>
</evidence>
<dbReference type="SUPFAM" id="SSF56300">
    <property type="entry name" value="Metallo-dependent phosphatases"/>
    <property type="match status" value="1"/>
</dbReference>
<dbReference type="InterPro" id="IPR004843">
    <property type="entry name" value="Calcineurin-like_PHP"/>
</dbReference>
<dbReference type="InterPro" id="IPR029052">
    <property type="entry name" value="Metallo-depent_PP-like"/>
</dbReference>
<dbReference type="PANTHER" id="PTHR37844">
    <property type="entry name" value="SER/THR PROTEIN PHOSPHATASE SUPERFAMILY (AFU_ORTHOLOGUE AFUA_1G14840)"/>
    <property type="match status" value="1"/>
</dbReference>
<dbReference type="AlphaFoldDB" id="A0A1T5CV47"/>
<feature type="domain" description="Calcineurin-like phosphoesterase" evidence="1">
    <location>
        <begin position="27"/>
        <end position="204"/>
    </location>
</feature>
<dbReference type="Gene3D" id="3.60.21.10">
    <property type="match status" value="1"/>
</dbReference>
<accession>A0A1T5CV47</accession>
<name>A0A1T5CV47_9SPHN</name>
<proteinExistence type="predicted"/>